<dbReference type="EMBL" id="MAOE01000121">
    <property type="protein sequence ID" value="OJD58734.1"/>
    <property type="molecule type" value="Genomic_DNA"/>
</dbReference>
<dbReference type="Proteomes" id="UP000181873">
    <property type="component" value="Unassembled WGS sequence"/>
</dbReference>
<dbReference type="RefSeq" id="WP_071758908.1">
    <property type="nucleotide sequence ID" value="NZ_CBCSIO010000009.1"/>
</dbReference>
<reference evidence="1 2" key="1">
    <citation type="submission" date="2016-06" db="EMBL/GenBank/DDBJ databases">
        <title>First insights into the genetic diversity and population structure of in the Bacillus cereus group bacteria from diverse marine environments.</title>
        <authorList>
            <person name="Liu Y."/>
            <person name="Lai Q."/>
            <person name="Shao Z."/>
        </authorList>
    </citation>
    <scope>NUCLEOTIDE SEQUENCE [LARGE SCALE GENOMIC DNA]</scope>
    <source>
        <strain evidence="1 2">N35-10-2</strain>
    </source>
</reference>
<organism evidence="1 2">
    <name type="scientific">Bacillus albus</name>
    <dbReference type="NCBI Taxonomy" id="2026189"/>
    <lineage>
        <taxon>Bacteria</taxon>
        <taxon>Bacillati</taxon>
        <taxon>Bacillota</taxon>
        <taxon>Bacilli</taxon>
        <taxon>Bacillales</taxon>
        <taxon>Bacillaceae</taxon>
        <taxon>Bacillus</taxon>
        <taxon>Bacillus cereus group</taxon>
    </lineage>
</organism>
<accession>A0A1J9SXP7</accession>
<protein>
    <submittedName>
        <fullName evidence="1">Uncharacterized protein</fullName>
    </submittedName>
</protein>
<evidence type="ECO:0000313" key="1">
    <source>
        <dbReference type="EMBL" id="OJD58734.1"/>
    </source>
</evidence>
<name>A0A1J9SXP7_9BACI</name>
<sequence length="458" mass="53515">MQDLRLTEGLVSIINQKFEYLKKVSDQELFLEIIPLYNFLLSTPQVLGIIQKSNIELQNEINHFNILEKEVQQEIKKLKDIFVSKYPDLDDLDCETPMLPEMFMNYHFSFKRFENLLNGIWEGIDRATPVESPSLYDNQSNIKKALHILESKVNQKIQELEANGQSHSEDVNLFFLNLKNVANRYDYAYKKLINYKRVSFSSSMNYVERLVKEINPEPQICNTVEDLLSTMSLPPTFEDARNTVYKDWIPSIGLVDTVRRHLERVHAGLLNGVTQNLLHEQVISKYKTRCMWYDKARTRSLLLDKDGELIRGKEDTLVKEMARYLFDNGYPVLFHVQTENLETDLMDPSQKYPLLIEGKAYSSSVKSDLLRGIAQLHAYMNNFETTHYYIPDAYFVVFRISGPVYDFPKEILTNRYRIIPVIIDLGDSSVSGSRQQNQPIIIKYEDIIHQIEKEENQQ</sequence>
<evidence type="ECO:0000313" key="2">
    <source>
        <dbReference type="Proteomes" id="UP000181873"/>
    </source>
</evidence>
<dbReference type="AlphaFoldDB" id="A0A1J9SXP7"/>
<comment type="caution">
    <text evidence="1">The sequence shown here is derived from an EMBL/GenBank/DDBJ whole genome shotgun (WGS) entry which is preliminary data.</text>
</comment>
<proteinExistence type="predicted"/>
<gene>
    <name evidence="1" type="ORF">BAU25_02300</name>
</gene>